<protein>
    <submittedName>
        <fullName evidence="2">Uncharacterized protein</fullName>
    </submittedName>
</protein>
<organism evidence="2 3">
    <name type="scientific">Ilex paraguariensis</name>
    <name type="common">yerba mate</name>
    <dbReference type="NCBI Taxonomy" id="185542"/>
    <lineage>
        <taxon>Eukaryota</taxon>
        <taxon>Viridiplantae</taxon>
        <taxon>Streptophyta</taxon>
        <taxon>Embryophyta</taxon>
        <taxon>Tracheophyta</taxon>
        <taxon>Spermatophyta</taxon>
        <taxon>Magnoliopsida</taxon>
        <taxon>eudicotyledons</taxon>
        <taxon>Gunneridae</taxon>
        <taxon>Pentapetalae</taxon>
        <taxon>asterids</taxon>
        <taxon>campanulids</taxon>
        <taxon>Aquifoliales</taxon>
        <taxon>Aquifoliaceae</taxon>
        <taxon>Ilex</taxon>
    </lineage>
</organism>
<evidence type="ECO:0000256" key="1">
    <source>
        <dbReference type="SAM" id="MobiDB-lite"/>
    </source>
</evidence>
<gene>
    <name evidence="2" type="ORF">ILEXP_LOCUS29600</name>
</gene>
<dbReference type="EMBL" id="CAUOFW020003586">
    <property type="protein sequence ID" value="CAK9160814.1"/>
    <property type="molecule type" value="Genomic_DNA"/>
</dbReference>
<evidence type="ECO:0000313" key="2">
    <source>
        <dbReference type="EMBL" id="CAK9160814.1"/>
    </source>
</evidence>
<evidence type="ECO:0000313" key="3">
    <source>
        <dbReference type="Proteomes" id="UP001642360"/>
    </source>
</evidence>
<keyword evidence="3" id="KW-1185">Reference proteome</keyword>
<name>A0ABC8SUG8_9AQUA</name>
<accession>A0ABC8SUG8</accession>
<proteinExistence type="predicted"/>
<reference evidence="2 3" key="1">
    <citation type="submission" date="2024-02" db="EMBL/GenBank/DDBJ databases">
        <authorList>
            <person name="Vignale AGUSTIN F."/>
            <person name="Sosa J E."/>
            <person name="Modenutti C."/>
        </authorList>
    </citation>
    <scope>NUCLEOTIDE SEQUENCE [LARGE SCALE GENOMIC DNA]</scope>
</reference>
<dbReference type="AlphaFoldDB" id="A0ABC8SUG8"/>
<feature type="region of interest" description="Disordered" evidence="1">
    <location>
        <begin position="15"/>
        <end position="47"/>
    </location>
</feature>
<dbReference type="Proteomes" id="UP001642360">
    <property type="component" value="Unassembled WGS sequence"/>
</dbReference>
<comment type="caution">
    <text evidence="2">The sequence shown here is derived from an EMBL/GenBank/DDBJ whole genome shotgun (WGS) entry which is preliminary data.</text>
</comment>
<sequence length="200" mass="21800">MADQCGIPISELEIGLNDKGKKSKAHAKDSSSSMAMKGSSPKHQNTTTLAATIPVYSHGGQWAGSWDEGGKLTDSFRGVAGSFPVDKTGAFLPSAQNEGKADGRKWPTQKPKWRQIVQPGNQANPSSKEHEISRSHVKLKYCKPAKDGDEIFVSPPNEVAQKGYSNWEHCLVSYFVEKKLPYSVVNAIVHKICGQMGLME</sequence>
<feature type="compositionally biased region" description="Low complexity" evidence="1">
    <location>
        <begin position="30"/>
        <end position="42"/>
    </location>
</feature>
<feature type="non-terminal residue" evidence="2">
    <location>
        <position position="200"/>
    </location>
</feature>